<name>A0A5P2G3E3_9BACT</name>
<feature type="domain" description="Lantibiotic dehydratase N-terminal" evidence="1">
    <location>
        <begin position="287"/>
        <end position="653"/>
    </location>
</feature>
<evidence type="ECO:0008006" key="5">
    <source>
        <dbReference type="Google" id="ProtNLM"/>
    </source>
</evidence>
<evidence type="ECO:0000313" key="3">
    <source>
        <dbReference type="EMBL" id="QES87613.1"/>
    </source>
</evidence>
<dbReference type="EMBL" id="CP044016">
    <property type="protein sequence ID" value="QES87613.1"/>
    <property type="molecule type" value="Genomic_DNA"/>
</dbReference>
<dbReference type="NCBIfam" id="TIGR03891">
    <property type="entry name" value="thiopep_ocin"/>
    <property type="match status" value="1"/>
</dbReference>
<feature type="domain" description="Thiopeptide-type bacteriocin biosynthesis" evidence="2">
    <location>
        <begin position="731"/>
        <end position="988"/>
    </location>
</feature>
<dbReference type="Pfam" id="PF14028">
    <property type="entry name" value="Lant_dehydr_C"/>
    <property type="match status" value="1"/>
</dbReference>
<feature type="domain" description="Lantibiotic dehydratase N-terminal" evidence="1">
    <location>
        <begin position="39"/>
        <end position="236"/>
    </location>
</feature>
<dbReference type="Proteomes" id="UP000292424">
    <property type="component" value="Chromosome"/>
</dbReference>
<keyword evidence="4" id="KW-1185">Reference proteome</keyword>
<organism evidence="3 4">
    <name type="scientific">Rhizosphaericola mali</name>
    <dbReference type="NCBI Taxonomy" id="2545455"/>
    <lineage>
        <taxon>Bacteria</taxon>
        <taxon>Pseudomonadati</taxon>
        <taxon>Bacteroidota</taxon>
        <taxon>Chitinophagia</taxon>
        <taxon>Chitinophagales</taxon>
        <taxon>Chitinophagaceae</taxon>
        <taxon>Rhizosphaericola</taxon>
    </lineage>
</organism>
<evidence type="ECO:0000259" key="2">
    <source>
        <dbReference type="Pfam" id="PF14028"/>
    </source>
</evidence>
<dbReference type="KEGG" id="arac:E0W69_002660"/>
<dbReference type="AlphaFoldDB" id="A0A5P2G3E3"/>
<gene>
    <name evidence="3" type="ORF">E0W69_002660</name>
</gene>
<accession>A0A5P2G3E3</accession>
<protein>
    <recommendedName>
        <fullName evidence="5">Lantibiotic dehydratase</fullName>
    </recommendedName>
</protein>
<sequence length="1000" mass="115318">MKKKISDAGIFEFAPLVILRTPLLPYSEWKSNTQKLLHRPEFRTALQTASPSLYEELIKKDFCFEQLSEKARNSVVKYHNRVCFRPTPFGIMAGFSVLKWETSPLSVSSFNDCKVHLLPDFGELAAIFNSCSVARPPSFCYANPTIYKAGNEYRFITGRKEQEQCKTNFRVDSIACSDWLHSLLVLCLRPTDIHELAFSLSKILDQQLDYALDILMQLLYVQVLLPEGLPNITGRDYSILLNRDSLAISNNMHNGKYSIPKFNNLYNGFQNKTVYLNMERPVLKGGLSQEVKMDIIDGLKVGRLLIPCRELPSLEKFRKRFLEKFDRRSMPLMEALDPEFGIGYGDLLQIPADSVLTNGVKWNGQSSSEQTLFWSETVKFLINKLCSGNRIIKLEEADIAILEEEAKDKNGIGSDAPGISVLFRRCNDGKTYIESAGGVSSMNLIGRFTPFNEEIGHQAMLLAEMESSHNPEVIFAEIVHFSDSHVANIERRNAIRDYEIPILTGSGVDSGHRIAVNDLFVAVRGNEIFLWSKQLKKRIIPRLDSAYNHSISDLPVFRFLCDIQGQGLRSAYSFHLKDIFPGLKHYPRIEYNNTVLSLEEWHIGKGEWKDLVQMSKDAIRNWIEKKGLPRLFAITGADRQIVIDSSQDKDLGVLSGIYKNKIPAVTILREFPFAGPPAEKNIKDTSGNYYINQFIAQLYNRQETYRPLDGGILEETTSTLPKRTNYPQDGWLYYKIYCHEGSANNIIGNYIFPLSTELENADIISKWFFIRYNDNGFHIRLRFLVKEGQLQEVMEKCHAVFAELESAGTVSQIQTVPYERELERYGKNIINAETFFHIDSRLAACYLHYCQRNWDQPEYYALVFQSINVLTDKMGLGLKEKAVFHEKSYESLRAELQQHTEIYRELQPVFRKFRNVMTLLHHSLDGNKIVKDEFRRFQASLESFDFNKEISDLFSILPSLVHMQLNRILVCDFRRQEMIVHYIMWKHYISLFHRTKDHTE</sequence>
<dbReference type="InterPro" id="IPR023809">
    <property type="entry name" value="Thiopep_bacteriocin_synth_dom"/>
</dbReference>
<reference evidence="3 4" key="1">
    <citation type="submission" date="2019-09" db="EMBL/GenBank/DDBJ databases">
        <title>Complete genome sequence of Arachidicoccus sp. B3-10 isolated from apple orchard soil.</title>
        <authorList>
            <person name="Kim H.S."/>
            <person name="Han K.-I."/>
            <person name="Suh M.K."/>
            <person name="Lee K.C."/>
            <person name="Eom M.K."/>
            <person name="Kim J.-S."/>
            <person name="Kang S.W."/>
            <person name="Sin Y."/>
            <person name="Lee J.-S."/>
        </authorList>
    </citation>
    <scope>NUCLEOTIDE SEQUENCE [LARGE SCALE GENOMIC DNA]</scope>
    <source>
        <strain evidence="3 4">B3-10</strain>
    </source>
</reference>
<evidence type="ECO:0000313" key="4">
    <source>
        <dbReference type="Proteomes" id="UP000292424"/>
    </source>
</evidence>
<dbReference type="InterPro" id="IPR006827">
    <property type="entry name" value="Lant_deHydtase_N"/>
</dbReference>
<proteinExistence type="predicted"/>
<dbReference type="OrthoDB" id="1273722at2"/>
<dbReference type="Pfam" id="PF04738">
    <property type="entry name" value="Lant_dehydr_N"/>
    <property type="match status" value="2"/>
</dbReference>
<evidence type="ECO:0000259" key="1">
    <source>
        <dbReference type="Pfam" id="PF04738"/>
    </source>
</evidence>
<dbReference type="RefSeq" id="WP_131328502.1">
    <property type="nucleotide sequence ID" value="NZ_CP044016.1"/>
</dbReference>